<gene>
    <name evidence="3" type="ORF">GCM10007380_08200</name>
</gene>
<protein>
    <recommendedName>
        <fullName evidence="2">YcxB-like C-terminal domain-containing protein</fullName>
    </recommendedName>
</protein>
<keyword evidence="1" id="KW-1133">Transmembrane helix</keyword>
<dbReference type="Pfam" id="PF14317">
    <property type="entry name" value="YcxB"/>
    <property type="match status" value="1"/>
</dbReference>
<feature type="domain" description="YcxB-like C-terminal" evidence="2">
    <location>
        <begin position="99"/>
        <end position="159"/>
    </location>
</feature>
<organism evidence="3 4">
    <name type="scientific">Gottfriedia solisilvae</name>
    <dbReference type="NCBI Taxonomy" id="1516104"/>
    <lineage>
        <taxon>Bacteria</taxon>
        <taxon>Bacillati</taxon>
        <taxon>Bacillota</taxon>
        <taxon>Bacilli</taxon>
        <taxon>Bacillales</taxon>
        <taxon>Bacillaceae</taxon>
        <taxon>Gottfriedia</taxon>
    </lineage>
</organism>
<dbReference type="EMBL" id="BMHB01000001">
    <property type="protein sequence ID" value="GGI11510.1"/>
    <property type="molecule type" value="Genomic_DNA"/>
</dbReference>
<keyword evidence="4" id="KW-1185">Reference proteome</keyword>
<sequence>MNTNESITFAGKLTFDEFKKYNFYHTKRKLVYSFLVVLIYLTVCFKFIFPQFRLVVLFIVCVILAILITALFRFIIYLRVRKEFKSDNLIKNEINFVADNEGIHQKVKSSNLCIEWDDIISAFENEDLFRLYISRNKAIVIPKRYFCSEDDVTTFKKLINEKLAIKQVSLL</sequence>
<proteinExistence type="predicted"/>
<dbReference type="Proteomes" id="UP000626244">
    <property type="component" value="Unassembled WGS sequence"/>
</dbReference>
<keyword evidence="1" id="KW-0472">Membrane</keyword>
<feature type="transmembrane region" description="Helical" evidence="1">
    <location>
        <begin position="55"/>
        <end position="76"/>
    </location>
</feature>
<feature type="transmembrane region" description="Helical" evidence="1">
    <location>
        <begin position="30"/>
        <end position="49"/>
    </location>
</feature>
<evidence type="ECO:0000313" key="3">
    <source>
        <dbReference type="EMBL" id="GGI11510.1"/>
    </source>
</evidence>
<dbReference type="RefSeq" id="WP_087999068.1">
    <property type="nucleotide sequence ID" value="NZ_BMHB01000001.1"/>
</dbReference>
<evidence type="ECO:0000256" key="1">
    <source>
        <dbReference type="SAM" id="Phobius"/>
    </source>
</evidence>
<reference evidence="4" key="1">
    <citation type="journal article" date="2019" name="Int. J. Syst. Evol. Microbiol.">
        <title>The Global Catalogue of Microorganisms (GCM) 10K type strain sequencing project: providing services to taxonomists for standard genome sequencing and annotation.</title>
        <authorList>
            <consortium name="The Broad Institute Genomics Platform"/>
            <consortium name="The Broad Institute Genome Sequencing Center for Infectious Disease"/>
            <person name="Wu L."/>
            <person name="Ma J."/>
        </authorList>
    </citation>
    <scope>NUCLEOTIDE SEQUENCE [LARGE SCALE GENOMIC DNA]</scope>
    <source>
        <strain evidence="4">CGMCC 1.14993</strain>
    </source>
</reference>
<accession>A0A8J3F060</accession>
<keyword evidence="1" id="KW-0812">Transmembrane</keyword>
<comment type="caution">
    <text evidence="3">The sequence shown here is derived from an EMBL/GenBank/DDBJ whole genome shotgun (WGS) entry which is preliminary data.</text>
</comment>
<dbReference type="InterPro" id="IPR025588">
    <property type="entry name" value="YcxB-like_C"/>
</dbReference>
<dbReference type="AlphaFoldDB" id="A0A8J3F060"/>
<evidence type="ECO:0000313" key="4">
    <source>
        <dbReference type="Proteomes" id="UP000626244"/>
    </source>
</evidence>
<evidence type="ECO:0000259" key="2">
    <source>
        <dbReference type="Pfam" id="PF14317"/>
    </source>
</evidence>
<dbReference type="OrthoDB" id="2866610at2"/>
<name>A0A8J3F060_9BACI</name>